<dbReference type="Gene3D" id="2.170.130.10">
    <property type="entry name" value="TonB-dependent receptor, plug domain"/>
    <property type="match status" value="1"/>
</dbReference>
<dbReference type="CDD" id="cd01347">
    <property type="entry name" value="ligand_gated_channel"/>
    <property type="match status" value="1"/>
</dbReference>
<evidence type="ECO:0000256" key="5">
    <source>
        <dbReference type="ARBA" id="ARBA00022729"/>
    </source>
</evidence>
<dbReference type="InterPro" id="IPR012910">
    <property type="entry name" value="Plug_dom"/>
</dbReference>
<keyword evidence="2 9" id="KW-0813">Transport</keyword>
<dbReference type="InterPro" id="IPR037066">
    <property type="entry name" value="Plug_dom_sf"/>
</dbReference>
<evidence type="ECO:0000256" key="10">
    <source>
        <dbReference type="PROSITE-ProRule" id="PRU10144"/>
    </source>
</evidence>
<dbReference type="Gene3D" id="2.40.170.20">
    <property type="entry name" value="TonB-dependent receptor, beta-barrel domain"/>
    <property type="match status" value="1"/>
</dbReference>
<keyword evidence="16" id="KW-0675">Receptor</keyword>
<evidence type="ECO:0000256" key="11">
    <source>
        <dbReference type="RuleBase" id="RU003357"/>
    </source>
</evidence>
<dbReference type="Pfam" id="PF07715">
    <property type="entry name" value="Plug"/>
    <property type="match status" value="1"/>
</dbReference>
<evidence type="ECO:0000256" key="1">
    <source>
        <dbReference type="ARBA" id="ARBA00004571"/>
    </source>
</evidence>
<feature type="domain" description="TonB-dependent receptor-like beta-barrel" evidence="14">
    <location>
        <begin position="462"/>
        <end position="955"/>
    </location>
</feature>
<evidence type="ECO:0000259" key="15">
    <source>
        <dbReference type="Pfam" id="PF07715"/>
    </source>
</evidence>
<feature type="signal peptide" evidence="13">
    <location>
        <begin position="1"/>
        <end position="38"/>
    </location>
</feature>
<dbReference type="PANTHER" id="PTHR40980:SF3">
    <property type="entry name" value="TONB-DEPENDENT RECEPTOR-LIKE BETA-BARREL DOMAIN-CONTAINING PROTEIN"/>
    <property type="match status" value="1"/>
</dbReference>
<dbReference type="KEGG" id="ssan:NX02_07565"/>
<dbReference type="eggNOG" id="COG1629">
    <property type="taxonomic scope" value="Bacteria"/>
</dbReference>
<name>W0AA88_9SPHN</name>
<dbReference type="InterPro" id="IPR036942">
    <property type="entry name" value="Beta-barrel_TonB_sf"/>
</dbReference>
<reference evidence="16 17" key="1">
    <citation type="submission" date="2013-07" db="EMBL/GenBank/DDBJ databases">
        <title>Completed genome of Sphingomonas sanxanigenens NX02.</title>
        <authorList>
            <person name="Ma T."/>
            <person name="Huang H."/>
            <person name="Wu M."/>
            <person name="Li X."/>
            <person name="Li G."/>
        </authorList>
    </citation>
    <scope>NUCLEOTIDE SEQUENCE [LARGE SCALE GENOMIC DNA]</scope>
    <source>
        <strain evidence="16 17">NX02</strain>
    </source>
</reference>
<dbReference type="AlphaFoldDB" id="W0AA88"/>
<keyword evidence="8 9" id="KW-0998">Cell outer membrane</keyword>
<feature type="domain" description="TonB-dependent receptor plug" evidence="15">
    <location>
        <begin position="85"/>
        <end position="189"/>
    </location>
</feature>
<keyword evidence="6 11" id="KW-0798">TonB box</keyword>
<protein>
    <submittedName>
        <fullName evidence="16">TonB-denpendent receptor</fullName>
    </submittedName>
</protein>
<dbReference type="GO" id="GO:0009279">
    <property type="term" value="C:cell outer membrane"/>
    <property type="evidence" value="ECO:0007669"/>
    <property type="project" value="UniProtKB-SubCell"/>
</dbReference>
<dbReference type="PATRIC" id="fig|1123269.5.peg.1471"/>
<evidence type="ECO:0000256" key="4">
    <source>
        <dbReference type="ARBA" id="ARBA00022692"/>
    </source>
</evidence>
<dbReference type="SUPFAM" id="SSF56935">
    <property type="entry name" value="Porins"/>
    <property type="match status" value="1"/>
</dbReference>
<keyword evidence="7 9" id="KW-0472">Membrane</keyword>
<dbReference type="PANTHER" id="PTHR40980">
    <property type="entry name" value="PLUG DOMAIN-CONTAINING PROTEIN"/>
    <property type="match status" value="1"/>
</dbReference>
<keyword evidence="3 9" id="KW-1134">Transmembrane beta strand</keyword>
<accession>W0AA88</accession>
<keyword evidence="5 13" id="KW-0732">Signal</keyword>
<dbReference type="InterPro" id="IPR010917">
    <property type="entry name" value="TonB_rcpt_CS"/>
</dbReference>
<evidence type="ECO:0000259" key="14">
    <source>
        <dbReference type="Pfam" id="PF00593"/>
    </source>
</evidence>
<evidence type="ECO:0000313" key="17">
    <source>
        <dbReference type="Proteomes" id="UP000018851"/>
    </source>
</evidence>
<evidence type="ECO:0000256" key="3">
    <source>
        <dbReference type="ARBA" id="ARBA00022452"/>
    </source>
</evidence>
<organism evidence="16 17">
    <name type="scientific">Sphingomonas sanxanigenens DSM 19645 = NX02</name>
    <dbReference type="NCBI Taxonomy" id="1123269"/>
    <lineage>
        <taxon>Bacteria</taxon>
        <taxon>Pseudomonadati</taxon>
        <taxon>Pseudomonadota</taxon>
        <taxon>Alphaproteobacteria</taxon>
        <taxon>Sphingomonadales</taxon>
        <taxon>Sphingomonadaceae</taxon>
        <taxon>Sphingomonas</taxon>
    </lineage>
</organism>
<dbReference type="Pfam" id="PF00593">
    <property type="entry name" value="TonB_dep_Rec_b-barrel"/>
    <property type="match status" value="1"/>
</dbReference>
<comment type="subcellular location">
    <subcellularLocation>
        <location evidence="1 9">Cell outer membrane</location>
        <topology evidence="1 9">Multi-pass membrane protein</topology>
    </subcellularLocation>
</comment>
<dbReference type="InterPro" id="IPR039426">
    <property type="entry name" value="TonB-dep_rcpt-like"/>
</dbReference>
<keyword evidence="4 9" id="KW-0812">Transmembrane</keyword>
<dbReference type="PROSITE" id="PS01156">
    <property type="entry name" value="TONB_DEPENDENT_REC_2"/>
    <property type="match status" value="1"/>
</dbReference>
<dbReference type="HOGENOM" id="CLU_006935_2_0_5"/>
<evidence type="ECO:0000256" key="6">
    <source>
        <dbReference type="ARBA" id="ARBA00023077"/>
    </source>
</evidence>
<feature type="short sequence motif" description="TonB C-terminal box" evidence="10">
    <location>
        <begin position="971"/>
        <end position="988"/>
    </location>
</feature>
<dbReference type="eggNOG" id="COG4771">
    <property type="taxonomic scope" value="Bacteria"/>
</dbReference>
<keyword evidence="17" id="KW-1185">Reference proteome</keyword>
<evidence type="ECO:0000256" key="12">
    <source>
        <dbReference type="SAM" id="MobiDB-lite"/>
    </source>
</evidence>
<dbReference type="InterPro" id="IPR000531">
    <property type="entry name" value="Beta-barrel_TonB"/>
</dbReference>
<dbReference type="NCBIfam" id="TIGR01782">
    <property type="entry name" value="TonB-Xanth-Caul"/>
    <property type="match status" value="1"/>
</dbReference>
<proteinExistence type="inferred from homology"/>
<dbReference type="Proteomes" id="UP000018851">
    <property type="component" value="Chromosome"/>
</dbReference>
<evidence type="ECO:0000256" key="9">
    <source>
        <dbReference type="PROSITE-ProRule" id="PRU01360"/>
    </source>
</evidence>
<dbReference type="PROSITE" id="PS52016">
    <property type="entry name" value="TONB_DEPENDENT_REC_3"/>
    <property type="match status" value="1"/>
</dbReference>
<comment type="similarity">
    <text evidence="9 11">Belongs to the TonB-dependent receptor family.</text>
</comment>
<feature type="chain" id="PRO_5004785008" evidence="13">
    <location>
        <begin position="39"/>
        <end position="988"/>
    </location>
</feature>
<evidence type="ECO:0000256" key="13">
    <source>
        <dbReference type="SAM" id="SignalP"/>
    </source>
</evidence>
<sequence length="988" mass="106649">MMLWWLSTDNVSDTTKLRKAFAGSISVIALCASTGALAQVGAPSADQGTAGQEGAESPAAATATSTEDIIVTGLRGSLQRNLDIKRTSPGVVDVISSEDIGKFPDSNVAASLQRLPGVSINRSGSRGEPQGITVRGFGGDFNETLIDGRRLSTATGGRSIDFTTVGSDFIGQLAVFKTPDVTLSSSSIGATVNISYPKPFDRPGTRIAATAAGSIQDEAGKVVPTVGALISHTFADDTMGILADVIYTRRDTQTNRVFVSGWQGGLYAPCQLAGSTAASCAPTADATSAAWATPTNRRSVTGWYQQQYGADQRYTKDERIDGRVALQWQASDDVLLTIDDNYSRQTIRTDIAGFGVWFNQGDLRNVQLDENGTTVDFTQAGTPTDFVAGTDRSLLETNQVGLNLKWDATSNLKFELDGNYSKSQLNPDGRVSSENGDIGYGGDLGTTLGVQVNGNSKNSFPVFTTYGPNGDQSRWIDPTVIGSHVTVRQAQKNSDEIKQLRFNAAWEQDNLTIKAGAMYMEDRFKIQNSSTFVNNYWQAYAGYGLPSGRTTGVPIPTSLYQGTIDTDDWIPGFSGSLPSPLLVYDAREYQEYLEGLGNPQTQTIPGFNTGCCTPPFAGTFDLALDPGSVQDIREKTWAAYMRVDFNAEIADMPFRFNAGLRQENTNISSSGLGRLPLSITPSSADPTLLTVVFGETQPITTKSSYSYLLPSIDMKLEVTDKLHLRFDASRTLTRPALNTLTPVLNVGSGQRIGALTATGGNPALRPYLADNFDAAVEWYYQRNSYLSVNLFLKNVSNFVVAGTQRQTINDVGDPSTGQPAVFTVSQRVNGPDATVRGIELALQHVFGDTGFGFNANATFVNTNKPYDETDLSTSGFAVTGLANSANFVGFYDKNGFQARAAVNWRDKYLSQFGQAQNNSAFGAEPTFVNSALQVDFSTSYDFNEHYSIFLEVLNITNETQSTHGRFANQLLDVFAYGRRLTAGARVRF</sequence>
<dbReference type="STRING" id="1123269.NX02_07565"/>
<gene>
    <name evidence="16" type="ORF">NX02_07565</name>
</gene>
<evidence type="ECO:0000313" key="16">
    <source>
        <dbReference type="EMBL" id="AHE53238.1"/>
    </source>
</evidence>
<evidence type="ECO:0000256" key="2">
    <source>
        <dbReference type="ARBA" id="ARBA00022448"/>
    </source>
</evidence>
<evidence type="ECO:0000256" key="8">
    <source>
        <dbReference type="ARBA" id="ARBA00023237"/>
    </source>
</evidence>
<dbReference type="InterPro" id="IPR010104">
    <property type="entry name" value="TonB_rcpt_bac"/>
</dbReference>
<dbReference type="EMBL" id="CP006644">
    <property type="protein sequence ID" value="AHE53238.1"/>
    <property type="molecule type" value="Genomic_DNA"/>
</dbReference>
<evidence type="ECO:0000256" key="7">
    <source>
        <dbReference type="ARBA" id="ARBA00023136"/>
    </source>
</evidence>
<feature type="region of interest" description="Disordered" evidence="12">
    <location>
        <begin position="42"/>
        <end position="63"/>
    </location>
</feature>